<protein>
    <submittedName>
        <fullName evidence="2">Putative ferric reductase</fullName>
    </submittedName>
</protein>
<feature type="transmembrane region" description="Helical" evidence="1">
    <location>
        <begin position="152"/>
        <end position="173"/>
    </location>
</feature>
<comment type="caution">
    <text evidence="2">The sequence shown here is derived from an EMBL/GenBank/DDBJ whole genome shotgun (WGS) entry which is preliminary data.</text>
</comment>
<proteinExistence type="predicted"/>
<keyword evidence="3" id="KW-1185">Reference proteome</keyword>
<evidence type="ECO:0000256" key="1">
    <source>
        <dbReference type="SAM" id="Phobius"/>
    </source>
</evidence>
<dbReference type="RefSeq" id="WP_182561656.1">
    <property type="nucleotide sequence ID" value="NZ_JACGWT010000006.1"/>
</dbReference>
<feature type="transmembrane region" description="Helical" evidence="1">
    <location>
        <begin position="127"/>
        <end position="146"/>
    </location>
</feature>
<keyword evidence="1" id="KW-0812">Transmembrane</keyword>
<feature type="transmembrane region" description="Helical" evidence="1">
    <location>
        <begin position="15"/>
        <end position="36"/>
    </location>
</feature>
<dbReference type="AlphaFoldDB" id="A0A7W3P7L6"/>
<reference evidence="2 3" key="1">
    <citation type="submission" date="2020-07" db="EMBL/GenBank/DDBJ databases">
        <title>Sequencing the genomes of 1000 actinobacteria strains.</title>
        <authorList>
            <person name="Klenk H.-P."/>
        </authorList>
    </citation>
    <scope>NUCLEOTIDE SEQUENCE [LARGE SCALE GENOMIC DNA]</scope>
    <source>
        <strain evidence="2 3">DSM 100723</strain>
    </source>
</reference>
<feature type="transmembrane region" description="Helical" evidence="1">
    <location>
        <begin position="93"/>
        <end position="115"/>
    </location>
</feature>
<dbReference type="EMBL" id="JACGWT010000006">
    <property type="protein sequence ID" value="MBA8796077.1"/>
    <property type="molecule type" value="Genomic_DNA"/>
</dbReference>
<organism evidence="2 3">
    <name type="scientific">Microlunatus kandeliicorticis</name>
    <dbReference type="NCBI Taxonomy" id="1759536"/>
    <lineage>
        <taxon>Bacteria</taxon>
        <taxon>Bacillati</taxon>
        <taxon>Actinomycetota</taxon>
        <taxon>Actinomycetes</taxon>
        <taxon>Propionibacteriales</taxon>
        <taxon>Propionibacteriaceae</taxon>
        <taxon>Microlunatus</taxon>
    </lineage>
</organism>
<accession>A0A7W3P7L6</accession>
<name>A0A7W3P7L6_9ACTN</name>
<evidence type="ECO:0000313" key="3">
    <source>
        <dbReference type="Proteomes" id="UP000523079"/>
    </source>
</evidence>
<feature type="transmembrane region" description="Helical" evidence="1">
    <location>
        <begin position="57"/>
        <end position="78"/>
    </location>
</feature>
<evidence type="ECO:0000313" key="2">
    <source>
        <dbReference type="EMBL" id="MBA8796077.1"/>
    </source>
</evidence>
<sequence>MSTTLNLLLWYATRATAVVGILLLTAVVVLGCVVAVRRARRPEVAVTLLRTHRSISLLAFSFLLVHIATSIVETYVSIDWISALVPFTSGYRTLWVGLGTVAFDLLLAVMITGLLRPWIPPRLFRAVHWATYALWPIGLLHGWRAASVDGGWVGAVSLGCLLVGGAALGYRTVAALRDPRRRALRELGAEPGPRRSLVTTGAGR</sequence>
<keyword evidence="1" id="KW-1133">Transmembrane helix</keyword>
<gene>
    <name evidence="2" type="ORF">FHX74_003718</name>
</gene>
<dbReference type="Proteomes" id="UP000523079">
    <property type="component" value="Unassembled WGS sequence"/>
</dbReference>
<keyword evidence="1" id="KW-0472">Membrane</keyword>